<dbReference type="InterPro" id="IPR026961">
    <property type="entry name" value="PGG_dom"/>
</dbReference>
<feature type="transmembrane region" description="Helical" evidence="8">
    <location>
        <begin position="371"/>
        <end position="394"/>
    </location>
</feature>
<proteinExistence type="predicted"/>
<dbReference type="PANTHER" id="PTHR24186">
    <property type="entry name" value="PROTEIN PHOSPHATASE 1 REGULATORY SUBUNIT"/>
    <property type="match status" value="1"/>
</dbReference>
<evidence type="ECO:0000313" key="11">
    <source>
        <dbReference type="Proteomes" id="UP000823674"/>
    </source>
</evidence>
<keyword evidence="6 8" id="KW-0472">Membrane</keyword>
<feature type="transmembrane region" description="Helical" evidence="8">
    <location>
        <begin position="294"/>
        <end position="314"/>
    </location>
</feature>
<keyword evidence="3" id="KW-0677">Repeat</keyword>
<comment type="subcellular location">
    <subcellularLocation>
        <location evidence="1">Membrane</location>
        <topology evidence="1">Multi-pass membrane protein</topology>
    </subcellularLocation>
</comment>
<feature type="repeat" description="ANK" evidence="7">
    <location>
        <begin position="534"/>
        <end position="557"/>
    </location>
</feature>
<evidence type="ECO:0000313" key="10">
    <source>
        <dbReference type="EMBL" id="KAG5403837.1"/>
    </source>
</evidence>
<feature type="transmembrane region" description="Helical" evidence="8">
    <location>
        <begin position="406"/>
        <end position="426"/>
    </location>
</feature>
<feature type="transmembrane region" description="Helical" evidence="8">
    <location>
        <begin position="762"/>
        <end position="787"/>
    </location>
</feature>
<feature type="transmembrane region" description="Helical" evidence="8">
    <location>
        <begin position="334"/>
        <end position="359"/>
    </location>
</feature>
<protein>
    <recommendedName>
        <fullName evidence="9">PGG domain-containing protein</fullName>
    </recommendedName>
</protein>
<name>A0ABQ7MYX9_BRACM</name>
<comment type="caution">
    <text evidence="10">The sequence shown here is derived from an EMBL/GenBank/DDBJ whole genome shotgun (WGS) entry which is preliminary data.</text>
</comment>
<feature type="repeat" description="ANK" evidence="7">
    <location>
        <begin position="177"/>
        <end position="210"/>
    </location>
</feature>
<evidence type="ECO:0000256" key="3">
    <source>
        <dbReference type="ARBA" id="ARBA00022737"/>
    </source>
</evidence>
<reference evidence="10 11" key="1">
    <citation type="submission" date="2021-03" db="EMBL/GenBank/DDBJ databases">
        <authorList>
            <person name="King G.J."/>
            <person name="Bancroft I."/>
            <person name="Baten A."/>
            <person name="Bloomfield J."/>
            <person name="Borpatragohain P."/>
            <person name="He Z."/>
            <person name="Irish N."/>
            <person name="Irwin J."/>
            <person name="Liu K."/>
            <person name="Mauleon R.P."/>
            <person name="Moore J."/>
            <person name="Morris R."/>
            <person name="Ostergaard L."/>
            <person name="Wang B."/>
            <person name="Wells R."/>
        </authorList>
    </citation>
    <scope>NUCLEOTIDE SEQUENCE [LARGE SCALE GENOMIC DNA]</scope>
    <source>
        <strain evidence="10">R-o-18</strain>
        <tissue evidence="10">Leaf</tissue>
    </source>
</reference>
<sequence>MAPQKFIRNDMISLPRLVEEYLSMLKETYEGTGLHLATQQGDEVYAKKIIELCPSLVGSTNSKGDTPLHVAARLGYTSIFIGMLESLKLHKACERKTIDAEMMNNDGLTPLHCAAMKGSVEILEEFLNRAPSSFYSVTLEKRETVFHIAARHKQNEAFISMAKSDNLGQLLYQLDVDGNTVLHVAASVGSIALVNYIMVETNVKVTTKNKNGFVAVDLLNEEDKDFLKLSNALMCGQRSSSPREIGNQTKAVILHRADDDTIKKRQKEILRFQSSDTPNKKFEMQLEALQSARNTLAIVAVLIASVTFTCGLNPPGGVYQEGFSIGKSTAGKTIAFMIFWISNSIALFTSVSMVILLLSIIPYREDSLLKFLVIAHWMMWVAVAAMASAYVSAALVTLPHFGETNWLIYATVAIASLTLGGMFVYLRFNLAKCMFRKVTLLKCLSTPPVRKNGYETYEGTGLHLATQQGDEVYAKKIIELCPSLVGSTNSKGDTPLHVAARLGYTSIFIGMLESLKLHNACERKTIDAEMMNNDGLTPLHCAAMKGSVEILEEFLNRAPSSFYSVTLEKRETVFHIAARHKQNEAFISMAKSDNLGQLLYQLDVDGNTVLHVAASVGSIALVNYIMVETNVKVTTKNKNGLVAVDLLNEEDKDFLKLSNALMCGQRSSSPREIGNQTKAVILHRADDDTIKKRQKEILRFQSSDTPNKKFEMQLEALQSARNTLAIVAVLIASVTFTCGLNPPGGVYQEGSYIGKSTAGKTIAFMIFWISNSIALFTSVSMVILLVSIIPYREDSLLKFLVIAHWMMWVAVAAMASAYVSAALVTLPHFGETNWLIYATVAIASLTLGGMFIYLRFNLAKCMFRKVTLLKCLSTPPVRKNGYVDMAANIEKGYYSYC</sequence>
<feature type="transmembrane region" description="Helical" evidence="8">
    <location>
        <begin position="799"/>
        <end position="822"/>
    </location>
</feature>
<evidence type="ECO:0000256" key="2">
    <source>
        <dbReference type="ARBA" id="ARBA00022692"/>
    </source>
</evidence>
<evidence type="ECO:0000256" key="1">
    <source>
        <dbReference type="ARBA" id="ARBA00004141"/>
    </source>
</evidence>
<dbReference type="PROSITE" id="PS50297">
    <property type="entry name" value="ANK_REP_REGION"/>
    <property type="match status" value="2"/>
</dbReference>
<evidence type="ECO:0000259" key="9">
    <source>
        <dbReference type="Pfam" id="PF13962"/>
    </source>
</evidence>
<feature type="transmembrane region" description="Helical" evidence="8">
    <location>
        <begin position="834"/>
        <end position="854"/>
    </location>
</feature>
<feature type="repeat" description="ANK" evidence="7">
    <location>
        <begin position="106"/>
        <end position="129"/>
    </location>
</feature>
<keyword evidence="5 7" id="KW-0040">ANK repeat</keyword>
<gene>
    <name evidence="10" type="primary">A03p014980.1_BraROA</name>
    <name evidence="10" type="ORF">IGI04_009956</name>
</gene>
<keyword evidence="11" id="KW-1185">Reference proteome</keyword>
<keyword evidence="2 8" id="KW-0812">Transmembrane</keyword>
<feature type="repeat" description="ANK" evidence="7">
    <location>
        <begin position="605"/>
        <end position="638"/>
    </location>
</feature>
<dbReference type="SUPFAM" id="SSF48403">
    <property type="entry name" value="Ankyrin repeat"/>
    <property type="match status" value="2"/>
</dbReference>
<dbReference type="SMART" id="SM00248">
    <property type="entry name" value="ANK"/>
    <property type="match status" value="8"/>
</dbReference>
<feature type="domain" description="PGG" evidence="9">
    <location>
        <begin position="288"/>
        <end position="395"/>
    </location>
</feature>
<dbReference type="EMBL" id="JADBGQ010000003">
    <property type="protein sequence ID" value="KAG5403837.1"/>
    <property type="molecule type" value="Genomic_DNA"/>
</dbReference>
<accession>A0ABQ7MYX9</accession>
<dbReference type="InterPro" id="IPR002110">
    <property type="entry name" value="Ankyrin_rpt"/>
</dbReference>
<dbReference type="Pfam" id="PF13962">
    <property type="entry name" value="PGG"/>
    <property type="match status" value="2"/>
</dbReference>
<evidence type="ECO:0000256" key="7">
    <source>
        <dbReference type="PROSITE-ProRule" id="PRU00023"/>
    </source>
</evidence>
<evidence type="ECO:0000256" key="5">
    <source>
        <dbReference type="ARBA" id="ARBA00023043"/>
    </source>
</evidence>
<keyword evidence="4 8" id="KW-1133">Transmembrane helix</keyword>
<dbReference type="PROSITE" id="PS50088">
    <property type="entry name" value="ANK_REPEAT"/>
    <property type="match status" value="4"/>
</dbReference>
<dbReference type="Pfam" id="PF12796">
    <property type="entry name" value="Ank_2"/>
    <property type="match status" value="2"/>
</dbReference>
<dbReference type="InterPro" id="IPR036770">
    <property type="entry name" value="Ankyrin_rpt-contain_sf"/>
</dbReference>
<evidence type="ECO:0000256" key="8">
    <source>
        <dbReference type="SAM" id="Phobius"/>
    </source>
</evidence>
<dbReference type="Gene3D" id="1.25.40.20">
    <property type="entry name" value="Ankyrin repeat-containing domain"/>
    <property type="match status" value="2"/>
</dbReference>
<evidence type="ECO:0000256" key="6">
    <source>
        <dbReference type="ARBA" id="ARBA00023136"/>
    </source>
</evidence>
<dbReference type="PANTHER" id="PTHR24186:SF38">
    <property type="entry name" value="ANKYRIN REPEAT FAMILY PROTEIN"/>
    <property type="match status" value="1"/>
</dbReference>
<dbReference type="Proteomes" id="UP000823674">
    <property type="component" value="Chromosome A03"/>
</dbReference>
<feature type="transmembrane region" description="Helical" evidence="8">
    <location>
        <begin position="722"/>
        <end position="742"/>
    </location>
</feature>
<organism evidence="10 11">
    <name type="scientific">Brassica rapa subsp. trilocularis</name>
    <dbReference type="NCBI Taxonomy" id="1813537"/>
    <lineage>
        <taxon>Eukaryota</taxon>
        <taxon>Viridiplantae</taxon>
        <taxon>Streptophyta</taxon>
        <taxon>Embryophyta</taxon>
        <taxon>Tracheophyta</taxon>
        <taxon>Spermatophyta</taxon>
        <taxon>Magnoliopsida</taxon>
        <taxon>eudicotyledons</taxon>
        <taxon>Gunneridae</taxon>
        <taxon>Pentapetalae</taxon>
        <taxon>rosids</taxon>
        <taxon>malvids</taxon>
        <taxon>Brassicales</taxon>
        <taxon>Brassicaceae</taxon>
        <taxon>Brassiceae</taxon>
        <taxon>Brassica</taxon>
    </lineage>
</organism>
<evidence type="ECO:0000256" key="4">
    <source>
        <dbReference type="ARBA" id="ARBA00022989"/>
    </source>
</evidence>
<feature type="domain" description="PGG" evidence="9">
    <location>
        <begin position="716"/>
        <end position="823"/>
    </location>
</feature>